<gene>
    <name evidence="2" type="ORF">ACFP2T_38970</name>
</gene>
<dbReference type="InterPro" id="IPR041413">
    <property type="entry name" value="MLTR_LBD"/>
</dbReference>
<evidence type="ECO:0000313" key="2">
    <source>
        <dbReference type="EMBL" id="MFC6022133.1"/>
    </source>
</evidence>
<keyword evidence="3" id="KW-1185">Reference proteome</keyword>
<name>A0ABW1KNQ6_9ACTN</name>
<proteinExistence type="predicted"/>
<accession>A0ABW1KNQ6</accession>
<evidence type="ECO:0000313" key="3">
    <source>
        <dbReference type="Proteomes" id="UP001596203"/>
    </source>
</evidence>
<dbReference type="Pfam" id="PF17765">
    <property type="entry name" value="MLTR_LBD"/>
    <property type="match status" value="1"/>
</dbReference>
<dbReference type="PANTHER" id="PTHR35010">
    <property type="entry name" value="BLL4672 PROTEIN-RELATED"/>
    <property type="match status" value="1"/>
</dbReference>
<organism evidence="2 3">
    <name type="scientific">Plantactinospora solaniradicis</name>
    <dbReference type="NCBI Taxonomy" id="1723736"/>
    <lineage>
        <taxon>Bacteria</taxon>
        <taxon>Bacillati</taxon>
        <taxon>Actinomycetota</taxon>
        <taxon>Actinomycetes</taxon>
        <taxon>Micromonosporales</taxon>
        <taxon>Micromonosporaceae</taxon>
        <taxon>Plantactinospora</taxon>
    </lineage>
</organism>
<evidence type="ECO:0000259" key="1">
    <source>
        <dbReference type="Pfam" id="PF17765"/>
    </source>
</evidence>
<protein>
    <recommendedName>
        <fullName evidence="1">MmyB-like transcription regulator ligand binding domain-containing protein</fullName>
    </recommendedName>
</protein>
<comment type="caution">
    <text evidence="2">The sequence shown here is derived from an EMBL/GenBank/DDBJ whole genome shotgun (WGS) entry which is preliminary data.</text>
</comment>
<dbReference type="Gene3D" id="3.30.450.180">
    <property type="match status" value="1"/>
</dbReference>
<dbReference type="RefSeq" id="WP_377431332.1">
    <property type="nucleotide sequence ID" value="NZ_JBHSPR010000055.1"/>
</dbReference>
<feature type="domain" description="MmyB-like transcription regulator ligand binding" evidence="1">
    <location>
        <begin position="2"/>
        <end position="68"/>
    </location>
</feature>
<dbReference type="PANTHER" id="PTHR35010:SF2">
    <property type="entry name" value="BLL4672 PROTEIN"/>
    <property type="match status" value="1"/>
</dbReference>
<reference evidence="3" key="1">
    <citation type="journal article" date="2019" name="Int. J. Syst. Evol. Microbiol.">
        <title>The Global Catalogue of Microorganisms (GCM) 10K type strain sequencing project: providing services to taxonomists for standard genome sequencing and annotation.</title>
        <authorList>
            <consortium name="The Broad Institute Genomics Platform"/>
            <consortium name="The Broad Institute Genome Sequencing Center for Infectious Disease"/>
            <person name="Wu L."/>
            <person name="Ma J."/>
        </authorList>
    </citation>
    <scope>NUCLEOTIDE SEQUENCE [LARGE SCALE GENOMIC DNA]</scope>
    <source>
        <strain evidence="3">ZS-35-S2</strain>
    </source>
</reference>
<dbReference type="Proteomes" id="UP001596203">
    <property type="component" value="Unassembled WGS sequence"/>
</dbReference>
<sequence>MQAASADFRRLWAEHEVAVRRIDRKTIVHPRIGRLLMDCETLVTPDLGQQLLVLSPADAETRERLDLLLVLGIQEFPMAATDTTVR</sequence>
<dbReference type="EMBL" id="JBHSPR010000055">
    <property type="protein sequence ID" value="MFC6022133.1"/>
    <property type="molecule type" value="Genomic_DNA"/>
</dbReference>